<evidence type="ECO:0000313" key="2">
    <source>
        <dbReference type="EMBL" id="KAF6474499.1"/>
    </source>
</evidence>
<comment type="caution">
    <text evidence="2">The sequence shown here is derived from an EMBL/GenBank/DDBJ whole genome shotgun (WGS) entry which is preliminary data.</text>
</comment>
<dbReference type="Proteomes" id="UP000593571">
    <property type="component" value="Unassembled WGS sequence"/>
</dbReference>
<dbReference type="PANTHER" id="PTHR21633:SF10">
    <property type="entry name" value="IQ MOTIF CONTAINING F4"/>
    <property type="match status" value="1"/>
</dbReference>
<sequence length="151" mass="17850">MGIRFCVKEAPEDEEQTATAIQAWWRGTLVRRALLHVALRACVIQRWWRRSLARQRERARRAALAPSARPAWAAVRLQAWVRAWRVRGRYRRLLHAVRIIQAYWRWHNCHACGFVQGRYELTANQLGVELEIILGSQICRITDRIPFQIKN</sequence>
<dbReference type="FunFam" id="1.20.5.190:FF:000015">
    <property type="entry name" value="IQ motif containing F5"/>
    <property type="match status" value="1"/>
</dbReference>
<name>A0A7J8HRI3_ROUAE</name>
<dbReference type="Gene3D" id="1.20.5.190">
    <property type="match status" value="2"/>
</dbReference>
<dbReference type="Pfam" id="PF00612">
    <property type="entry name" value="IQ"/>
    <property type="match status" value="3"/>
</dbReference>
<dbReference type="FunFam" id="1.20.5.190:FF:000014">
    <property type="entry name" value="IQ motif containing F5"/>
    <property type="match status" value="1"/>
</dbReference>
<dbReference type="PANTHER" id="PTHR21633">
    <property type="entry name" value="IQ MOTIF CONTAINING F"/>
    <property type="match status" value="1"/>
</dbReference>
<accession>A0A7J8HRI3</accession>
<evidence type="ECO:0000256" key="1">
    <source>
        <dbReference type="ARBA" id="ARBA00022737"/>
    </source>
</evidence>
<organism evidence="2 3">
    <name type="scientific">Rousettus aegyptiacus</name>
    <name type="common">Egyptian fruit bat</name>
    <name type="synonym">Pteropus aegyptiacus</name>
    <dbReference type="NCBI Taxonomy" id="9407"/>
    <lineage>
        <taxon>Eukaryota</taxon>
        <taxon>Metazoa</taxon>
        <taxon>Chordata</taxon>
        <taxon>Craniata</taxon>
        <taxon>Vertebrata</taxon>
        <taxon>Euteleostomi</taxon>
        <taxon>Mammalia</taxon>
        <taxon>Eutheria</taxon>
        <taxon>Laurasiatheria</taxon>
        <taxon>Chiroptera</taxon>
        <taxon>Yinpterochiroptera</taxon>
        <taxon>Pteropodoidea</taxon>
        <taxon>Pteropodidae</taxon>
        <taxon>Rousettinae</taxon>
        <taxon>Rousettus</taxon>
    </lineage>
</organism>
<protein>
    <submittedName>
        <fullName evidence="2">IQ motif containing F5</fullName>
    </submittedName>
</protein>
<dbReference type="InterPro" id="IPR039887">
    <property type="entry name" value="IQCF"/>
</dbReference>
<dbReference type="AlphaFoldDB" id="A0A7J8HRI3"/>
<keyword evidence="1" id="KW-0677">Repeat</keyword>
<gene>
    <name evidence="2" type="ORF">HJG63_006847</name>
</gene>
<evidence type="ECO:0000313" key="3">
    <source>
        <dbReference type="Proteomes" id="UP000593571"/>
    </source>
</evidence>
<dbReference type="EMBL" id="JACASE010000004">
    <property type="protein sequence ID" value="KAF6474499.1"/>
    <property type="molecule type" value="Genomic_DNA"/>
</dbReference>
<dbReference type="InterPro" id="IPR000048">
    <property type="entry name" value="IQ_motif_EF-hand-BS"/>
</dbReference>
<dbReference type="PROSITE" id="PS50096">
    <property type="entry name" value="IQ"/>
    <property type="match status" value="2"/>
</dbReference>
<reference evidence="2 3" key="1">
    <citation type="journal article" date="2020" name="Nature">
        <title>Six reference-quality genomes reveal evolution of bat adaptations.</title>
        <authorList>
            <person name="Jebb D."/>
            <person name="Huang Z."/>
            <person name="Pippel M."/>
            <person name="Hughes G.M."/>
            <person name="Lavrichenko K."/>
            <person name="Devanna P."/>
            <person name="Winkler S."/>
            <person name="Jermiin L.S."/>
            <person name="Skirmuntt E.C."/>
            <person name="Katzourakis A."/>
            <person name="Burkitt-Gray L."/>
            <person name="Ray D.A."/>
            <person name="Sullivan K.A.M."/>
            <person name="Roscito J.G."/>
            <person name="Kirilenko B.M."/>
            <person name="Davalos L.M."/>
            <person name="Corthals A.P."/>
            <person name="Power M.L."/>
            <person name="Jones G."/>
            <person name="Ransome R.D."/>
            <person name="Dechmann D.K.N."/>
            <person name="Locatelli A.G."/>
            <person name="Puechmaille S.J."/>
            <person name="Fedrigo O."/>
            <person name="Jarvis E.D."/>
            <person name="Hiller M."/>
            <person name="Vernes S.C."/>
            <person name="Myers E.W."/>
            <person name="Teeling E.C."/>
        </authorList>
    </citation>
    <scope>NUCLEOTIDE SEQUENCE [LARGE SCALE GENOMIC DNA]</scope>
    <source>
        <strain evidence="2">MRouAeg1</strain>
        <tissue evidence="2">Muscle</tissue>
    </source>
</reference>
<proteinExistence type="predicted"/>
<dbReference type="GO" id="GO:0005516">
    <property type="term" value="F:calmodulin binding"/>
    <property type="evidence" value="ECO:0007669"/>
    <property type="project" value="TreeGrafter"/>
</dbReference>
<keyword evidence="3" id="KW-1185">Reference proteome</keyword>
<dbReference type="SMART" id="SM00015">
    <property type="entry name" value="IQ"/>
    <property type="match status" value="3"/>
</dbReference>